<evidence type="ECO:0000313" key="4">
    <source>
        <dbReference type="EMBL" id="MDB6372909.1"/>
    </source>
</evidence>
<dbReference type="Pfam" id="PF07993">
    <property type="entry name" value="NAD_binding_4"/>
    <property type="match status" value="1"/>
</dbReference>
<dbReference type="RefSeq" id="WP_105398999.1">
    <property type="nucleotide sequence ID" value="NZ_CAWQKC010000057.1"/>
</dbReference>
<dbReference type="PANTHER" id="PTHR44845">
    <property type="entry name" value="CARRIER DOMAIN-CONTAINING PROTEIN"/>
    <property type="match status" value="1"/>
</dbReference>
<proteinExistence type="predicted"/>
<dbReference type="InterPro" id="IPR013120">
    <property type="entry name" value="FAR_NAD-bd"/>
</dbReference>
<evidence type="ECO:0000313" key="5">
    <source>
        <dbReference type="Proteomes" id="UP001212996"/>
    </source>
</evidence>
<dbReference type="EMBL" id="JAQMFO010000019">
    <property type="protein sequence ID" value="MDB6372909.1"/>
    <property type="molecule type" value="Genomic_DNA"/>
</dbReference>
<reference evidence="4" key="1">
    <citation type="submission" date="2023-01" db="EMBL/GenBank/DDBJ databases">
        <title>Genome sequencing of Photorhabdus bodei 09-20.</title>
        <authorList>
            <person name="Kalindamar S."/>
            <person name="Kumru S."/>
        </authorList>
    </citation>
    <scope>NUCLEOTIDE SEQUENCE</scope>
    <source>
        <strain evidence="4">09-20</strain>
    </source>
</reference>
<feature type="domain" description="Thioester reductase (TE)" evidence="3">
    <location>
        <begin position="8"/>
        <end position="248"/>
    </location>
</feature>
<evidence type="ECO:0000256" key="2">
    <source>
        <dbReference type="ARBA" id="ARBA00022553"/>
    </source>
</evidence>
<name>A0AAW6BMB4_9GAMM</name>
<dbReference type="InterPro" id="IPR010080">
    <property type="entry name" value="Thioester_reductase-like_dom"/>
</dbReference>
<protein>
    <submittedName>
        <fullName evidence="4">Thioester reductase domain-containing protein</fullName>
    </submittedName>
</protein>
<organism evidence="4 5">
    <name type="scientific">Photorhabdus bodei</name>
    <dbReference type="NCBI Taxonomy" id="2029681"/>
    <lineage>
        <taxon>Bacteria</taxon>
        <taxon>Pseudomonadati</taxon>
        <taxon>Pseudomonadota</taxon>
        <taxon>Gammaproteobacteria</taxon>
        <taxon>Enterobacterales</taxon>
        <taxon>Morganellaceae</taxon>
        <taxon>Photorhabdus</taxon>
    </lineage>
</organism>
<dbReference type="AlphaFoldDB" id="A0AAW6BMB4"/>
<sequence>MKEQNVLLTGATGFIGAYMLDELIKTRSYGKIFVIIRKVDSLNPIRRIEDAYKKFSIEYKYNLRDSSKVEIIEGDITKPNLGLAPEIWIYLSNEIDIIHHIAARVNHIKPYDTLKSANVDSVRDIVELSKIGKNKIVNFVSTLGSAVALDSNGEYVENFPDSKPLFSDMGYLLSKWEAEKILREHHNSGGKTNIFRLGYVSGHSKTGISLYKDNQFMLFIKSCIQMGYAPILNRTINLTPIDKTVEFMNLPIFSKEGGHVFNLFNYKELIHWSEIINWLKSYGYRIEFLEFYEWQKKLLQDGENSPLYRLFSLYGVPEAHEKILRFGREIKKFHYEQTDKICRKETINFPMVKYDLLKTYIDYLIEQEFIPSPIIENHVAKCLVS</sequence>
<dbReference type="Proteomes" id="UP001212996">
    <property type="component" value="Unassembled WGS sequence"/>
</dbReference>
<dbReference type="PANTHER" id="PTHR44845:SF1">
    <property type="entry name" value="L-2-AMINOADIPATE REDUCTASE"/>
    <property type="match status" value="1"/>
</dbReference>
<comment type="caution">
    <text evidence="4">The sequence shown here is derived from an EMBL/GenBank/DDBJ whole genome shotgun (WGS) entry which is preliminary data.</text>
</comment>
<keyword evidence="1" id="KW-0596">Phosphopantetheine</keyword>
<evidence type="ECO:0000259" key="3">
    <source>
        <dbReference type="Pfam" id="PF07993"/>
    </source>
</evidence>
<evidence type="ECO:0000256" key="1">
    <source>
        <dbReference type="ARBA" id="ARBA00022450"/>
    </source>
</evidence>
<keyword evidence="2" id="KW-0597">Phosphoprotein</keyword>
<dbReference type="SUPFAM" id="SSF51735">
    <property type="entry name" value="NAD(P)-binding Rossmann-fold domains"/>
    <property type="match status" value="1"/>
</dbReference>
<dbReference type="InterPro" id="IPR036291">
    <property type="entry name" value="NAD(P)-bd_dom_sf"/>
</dbReference>
<accession>A0AAW6BMB4</accession>
<dbReference type="Gene3D" id="3.40.50.720">
    <property type="entry name" value="NAD(P)-binding Rossmann-like Domain"/>
    <property type="match status" value="1"/>
</dbReference>
<dbReference type="CDD" id="cd05235">
    <property type="entry name" value="SDR_e1"/>
    <property type="match status" value="1"/>
</dbReference>
<dbReference type="NCBIfam" id="TIGR01746">
    <property type="entry name" value="Thioester-redct"/>
    <property type="match status" value="1"/>
</dbReference>
<gene>
    <name evidence="4" type="ORF">PH362_13405</name>
</gene>